<feature type="domain" description="Glutamyl/glutaminyl-tRNA synthetase class Ib catalytic" evidence="8">
    <location>
        <begin position="4"/>
        <end position="322"/>
    </location>
</feature>
<dbReference type="GO" id="GO:0008270">
    <property type="term" value="F:zinc ion binding"/>
    <property type="evidence" value="ECO:0007669"/>
    <property type="project" value="InterPro"/>
</dbReference>
<dbReference type="GO" id="GO:0000049">
    <property type="term" value="F:tRNA binding"/>
    <property type="evidence" value="ECO:0007669"/>
    <property type="project" value="InterPro"/>
</dbReference>
<comment type="subunit">
    <text evidence="7">Monomer.</text>
</comment>
<dbReference type="PANTHER" id="PTHR43311">
    <property type="entry name" value="GLUTAMATE--TRNA LIGASE"/>
    <property type="match status" value="1"/>
</dbReference>
<dbReference type="PANTHER" id="PTHR43311:SF2">
    <property type="entry name" value="GLUTAMATE--TRNA LIGASE, MITOCHONDRIAL-RELATED"/>
    <property type="match status" value="1"/>
</dbReference>
<comment type="catalytic activity">
    <reaction evidence="7">
        <text>tRNA(Glu) + L-glutamate + ATP = L-glutamyl-tRNA(Glu) + AMP + diphosphate</text>
        <dbReference type="Rhea" id="RHEA:23540"/>
        <dbReference type="Rhea" id="RHEA-COMP:9663"/>
        <dbReference type="Rhea" id="RHEA-COMP:9680"/>
        <dbReference type="ChEBI" id="CHEBI:29985"/>
        <dbReference type="ChEBI" id="CHEBI:30616"/>
        <dbReference type="ChEBI" id="CHEBI:33019"/>
        <dbReference type="ChEBI" id="CHEBI:78442"/>
        <dbReference type="ChEBI" id="CHEBI:78520"/>
        <dbReference type="ChEBI" id="CHEBI:456215"/>
        <dbReference type="EC" id="6.1.1.17"/>
    </reaction>
</comment>
<dbReference type="EMBL" id="QFQB01000044">
    <property type="protein sequence ID" value="PZQ45584.1"/>
    <property type="molecule type" value="Genomic_DNA"/>
</dbReference>
<keyword evidence="2 7" id="KW-0436">Ligase</keyword>
<feature type="domain" description="Aminoacyl-tRNA synthetase class I anticodon-binding" evidence="9">
    <location>
        <begin position="338"/>
        <end position="486"/>
    </location>
</feature>
<comment type="caution">
    <text evidence="10">The sequence shown here is derived from an EMBL/GenBank/DDBJ whole genome shotgun (WGS) entry which is preliminary data.</text>
</comment>
<reference evidence="10 11" key="1">
    <citation type="submission" date="2017-08" db="EMBL/GenBank/DDBJ databases">
        <title>Infants hospitalized years apart are colonized by the same room-sourced microbial strains.</title>
        <authorList>
            <person name="Brooks B."/>
            <person name="Olm M.R."/>
            <person name="Firek B.A."/>
            <person name="Baker R."/>
            <person name="Thomas B.C."/>
            <person name="Morowitz M.J."/>
            <person name="Banfield J.F."/>
        </authorList>
    </citation>
    <scope>NUCLEOTIDE SEQUENCE [LARGE SCALE GENOMIC DNA]</scope>
    <source>
        <strain evidence="10">S2_005_002_R2_29</strain>
    </source>
</reference>
<comment type="similarity">
    <text evidence="1 7">Belongs to the class-I aminoacyl-tRNA synthetase family. Glutamate--tRNA ligase type 1 subfamily.</text>
</comment>
<evidence type="ECO:0000313" key="11">
    <source>
        <dbReference type="Proteomes" id="UP000249417"/>
    </source>
</evidence>
<accession>A0A2W5MXQ4</accession>
<keyword evidence="6 7" id="KW-0030">Aminoacyl-tRNA synthetase</keyword>
<protein>
    <recommendedName>
        <fullName evidence="7">Glutamate--tRNA ligase</fullName>
        <ecNumber evidence="7">6.1.1.17</ecNumber>
    </recommendedName>
    <alternativeName>
        <fullName evidence="7">Glutamyl-tRNA synthetase</fullName>
        <shortName evidence="7">GluRS</shortName>
    </alternativeName>
</protein>
<dbReference type="SUPFAM" id="SSF48163">
    <property type="entry name" value="An anticodon-binding domain of class I aminoacyl-tRNA synthetases"/>
    <property type="match status" value="1"/>
</dbReference>
<evidence type="ECO:0000256" key="6">
    <source>
        <dbReference type="ARBA" id="ARBA00023146"/>
    </source>
</evidence>
<dbReference type="InterPro" id="IPR014729">
    <property type="entry name" value="Rossmann-like_a/b/a_fold"/>
</dbReference>
<dbReference type="InterPro" id="IPR045462">
    <property type="entry name" value="aa-tRNA-synth_I_cd-bd"/>
</dbReference>
<dbReference type="InterPro" id="IPR008925">
    <property type="entry name" value="aa_tRNA-synth_I_cd-bd_sf"/>
</dbReference>
<keyword evidence="7" id="KW-0963">Cytoplasm</keyword>
<dbReference type="InterPro" id="IPR004527">
    <property type="entry name" value="Glu-tRNA-ligase_bac/mito"/>
</dbReference>
<dbReference type="InterPro" id="IPR020058">
    <property type="entry name" value="Glu/Gln-tRNA-synth_Ib_cat-dom"/>
</dbReference>
<comment type="subcellular location">
    <subcellularLocation>
        <location evidence="7">Cytoplasm</location>
    </subcellularLocation>
</comment>
<comment type="caution">
    <text evidence="7">Lacks conserved residue(s) required for the propagation of feature annotation.</text>
</comment>
<dbReference type="Pfam" id="PF19269">
    <property type="entry name" value="Anticodon_2"/>
    <property type="match status" value="1"/>
</dbReference>
<evidence type="ECO:0000256" key="5">
    <source>
        <dbReference type="ARBA" id="ARBA00022917"/>
    </source>
</evidence>
<dbReference type="GO" id="GO:0004818">
    <property type="term" value="F:glutamate-tRNA ligase activity"/>
    <property type="evidence" value="ECO:0007669"/>
    <property type="project" value="UniProtKB-UniRule"/>
</dbReference>
<keyword evidence="3 7" id="KW-0547">Nucleotide-binding</keyword>
<dbReference type="InterPro" id="IPR000924">
    <property type="entry name" value="Glu/Gln-tRNA-synth"/>
</dbReference>
<dbReference type="GO" id="GO:0005524">
    <property type="term" value="F:ATP binding"/>
    <property type="evidence" value="ECO:0007669"/>
    <property type="project" value="UniProtKB-UniRule"/>
</dbReference>
<dbReference type="GO" id="GO:0006424">
    <property type="term" value="P:glutamyl-tRNA aminoacylation"/>
    <property type="evidence" value="ECO:0007669"/>
    <property type="project" value="UniProtKB-UniRule"/>
</dbReference>
<dbReference type="SUPFAM" id="SSF52374">
    <property type="entry name" value="Nucleotidylyl transferase"/>
    <property type="match status" value="1"/>
</dbReference>
<dbReference type="InterPro" id="IPR033910">
    <property type="entry name" value="GluRS_core"/>
</dbReference>
<dbReference type="HAMAP" id="MF_00022">
    <property type="entry name" value="Glu_tRNA_synth_type1"/>
    <property type="match status" value="1"/>
</dbReference>
<feature type="binding site" evidence="7">
    <location>
        <position position="253"/>
    </location>
    <ligand>
        <name>ATP</name>
        <dbReference type="ChEBI" id="CHEBI:30616"/>
    </ligand>
</feature>
<evidence type="ECO:0000256" key="1">
    <source>
        <dbReference type="ARBA" id="ARBA00007894"/>
    </source>
</evidence>
<dbReference type="CDD" id="cd00808">
    <property type="entry name" value="GluRS_core"/>
    <property type="match status" value="1"/>
</dbReference>
<evidence type="ECO:0000256" key="2">
    <source>
        <dbReference type="ARBA" id="ARBA00022598"/>
    </source>
</evidence>
<gene>
    <name evidence="7" type="primary">gltX</name>
    <name evidence="10" type="ORF">DI551_06895</name>
</gene>
<organism evidence="10 11">
    <name type="scientific">Micavibrio aeruginosavorus</name>
    <dbReference type="NCBI Taxonomy" id="349221"/>
    <lineage>
        <taxon>Bacteria</taxon>
        <taxon>Pseudomonadati</taxon>
        <taxon>Bdellovibrionota</taxon>
        <taxon>Bdellovibrionia</taxon>
        <taxon>Bdellovibrionales</taxon>
        <taxon>Pseudobdellovibrionaceae</taxon>
        <taxon>Micavibrio</taxon>
    </lineage>
</organism>
<dbReference type="Pfam" id="PF00749">
    <property type="entry name" value="tRNA-synt_1c"/>
    <property type="match status" value="1"/>
</dbReference>
<dbReference type="Gene3D" id="1.10.10.350">
    <property type="match status" value="1"/>
</dbReference>
<evidence type="ECO:0000256" key="4">
    <source>
        <dbReference type="ARBA" id="ARBA00022840"/>
    </source>
</evidence>
<dbReference type="EC" id="6.1.1.17" evidence="7"/>
<evidence type="ECO:0000256" key="7">
    <source>
        <dbReference type="HAMAP-Rule" id="MF_00022"/>
    </source>
</evidence>
<dbReference type="GO" id="GO:0005829">
    <property type="term" value="C:cytosol"/>
    <property type="evidence" value="ECO:0007669"/>
    <property type="project" value="TreeGrafter"/>
</dbReference>
<name>A0A2W5MXQ4_9BACT</name>
<dbReference type="Proteomes" id="UP000249417">
    <property type="component" value="Unassembled WGS sequence"/>
</dbReference>
<proteinExistence type="inferred from homology"/>
<evidence type="ECO:0000259" key="9">
    <source>
        <dbReference type="Pfam" id="PF19269"/>
    </source>
</evidence>
<evidence type="ECO:0000259" key="8">
    <source>
        <dbReference type="Pfam" id="PF00749"/>
    </source>
</evidence>
<dbReference type="NCBIfam" id="TIGR00464">
    <property type="entry name" value="gltX_bact"/>
    <property type="match status" value="1"/>
</dbReference>
<feature type="short sequence motif" description="'HIGH' region" evidence="7">
    <location>
        <begin position="10"/>
        <end position="20"/>
    </location>
</feature>
<keyword evidence="4 7" id="KW-0067">ATP-binding</keyword>
<sequence length="509" mass="57473">MKPIITRFAPSPTGYLHVGGARTALYNWLYARHNNGKFILRIEDTDTQRSTTESSDAIFKALSWLGIDYDDGPYYQSDRLPLYQEKINQLYEAGKIYPAFDTPEELEIIRQLAMQEKRNPIYDRSALRMSADEVSARMESGSAFVWRFKVPDEGITEVPDLLAGKSLTTSFANSSIGDFIITRPGTKNNPGMPLYNFVCAVDDAAMNISHVIRGNEHLTNAGRQVLLYEAMGLQIPQYVHLPIIMKNGKKMSKRDVDVDGQAPVSVLERAALGYLPEATLNHLVLLGWSHPDGKEIMDVEEMISKFDLDRLSKSNANFDEKKYLFFNNHYIKEKSDEELLELAKPYLIQACLDLTHYSDPEMQKMIGLEKKHFRKLGEIPESLKFYFNEPSTYEQKGVEKDFMRQDYNAASILQFAMEAVKSINVFDTAEINRVLAETVEKSEVPYKVFGPIVRLAITGRVSSPPIADVMEILGTARTITRIDRAIDSIGKMVPSMPPLISGGIITNDI</sequence>
<comment type="function">
    <text evidence="7">Catalyzes the attachment of glutamate to tRNA(Glu) in a two-step reaction: glutamate is first activated by ATP to form Glu-AMP and then transferred to the acceptor end of tRNA(Glu).</text>
</comment>
<dbReference type="InterPro" id="IPR049940">
    <property type="entry name" value="GluQ/Sye"/>
</dbReference>
<dbReference type="Gene3D" id="3.40.50.620">
    <property type="entry name" value="HUPs"/>
    <property type="match status" value="1"/>
</dbReference>
<evidence type="ECO:0000313" key="10">
    <source>
        <dbReference type="EMBL" id="PZQ45584.1"/>
    </source>
</evidence>
<feature type="short sequence motif" description="'KMSKS' region" evidence="7">
    <location>
        <begin position="250"/>
        <end position="254"/>
    </location>
</feature>
<keyword evidence="5 7" id="KW-0648">Protein biosynthesis</keyword>
<dbReference type="PROSITE" id="PS00178">
    <property type="entry name" value="AA_TRNA_LIGASE_I"/>
    <property type="match status" value="1"/>
</dbReference>
<dbReference type="AlphaFoldDB" id="A0A2W5MXQ4"/>
<evidence type="ECO:0000256" key="3">
    <source>
        <dbReference type="ARBA" id="ARBA00022741"/>
    </source>
</evidence>
<dbReference type="InterPro" id="IPR001412">
    <property type="entry name" value="aa-tRNA-synth_I_CS"/>
</dbReference>
<dbReference type="InterPro" id="IPR020751">
    <property type="entry name" value="aa-tRNA-synth_I_codon-bd_sub2"/>
</dbReference>
<dbReference type="PRINTS" id="PR00987">
    <property type="entry name" value="TRNASYNTHGLU"/>
</dbReference>